<dbReference type="SUPFAM" id="SSF52540">
    <property type="entry name" value="P-loop containing nucleoside triphosphate hydrolases"/>
    <property type="match status" value="1"/>
</dbReference>
<dbReference type="Gene3D" id="3.40.50.300">
    <property type="entry name" value="P-loop containing nucleotide triphosphate hydrolases"/>
    <property type="match status" value="3"/>
</dbReference>
<dbReference type="eggNOG" id="COG3857">
    <property type="taxonomic scope" value="Bacteria"/>
</dbReference>
<dbReference type="Gene3D" id="6.10.140.1030">
    <property type="match status" value="1"/>
</dbReference>
<dbReference type="GO" id="GO:0004386">
    <property type="term" value="F:helicase activity"/>
    <property type="evidence" value="ECO:0007669"/>
    <property type="project" value="UniProtKB-KW"/>
</dbReference>
<evidence type="ECO:0000256" key="10">
    <source>
        <dbReference type="ARBA" id="ARBA00023004"/>
    </source>
</evidence>
<dbReference type="RefSeq" id="WP_007290361.1">
    <property type="nucleotide sequence ID" value="NZ_AAWL01000026.1"/>
</dbReference>
<evidence type="ECO:0000256" key="5">
    <source>
        <dbReference type="ARBA" id="ARBA00022763"/>
    </source>
</evidence>
<evidence type="ECO:0000256" key="2">
    <source>
        <dbReference type="ARBA" id="ARBA00022722"/>
    </source>
</evidence>
<keyword evidence="17" id="KW-1185">Reference proteome</keyword>
<keyword evidence="4 14" id="KW-0547">Nucleotide-binding</keyword>
<protein>
    <recommendedName>
        <fullName evidence="14">ATP-dependent helicase/deoxyribonuclease subunit B</fullName>
        <ecNumber evidence="14">3.1.-.-</ecNumber>
    </recommendedName>
    <alternativeName>
        <fullName evidence="14">ATP-dependent helicase/nuclease subunit AddB</fullName>
    </alternativeName>
</protein>
<dbReference type="GO" id="GO:0008409">
    <property type="term" value="F:5'-3' exonuclease activity"/>
    <property type="evidence" value="ECO:0007669"/>
    <property type="project" value="UniProtKB-UniRule"/>
</dbReference>
<keyword evidence="1 14" id="KW-0004">4Fe-4S</keyword>
<comment type="similarity">
    <text evidence="14">Belongs to the helicase family. AddB/RexB type 1 subfamily.</text>
</comment>
<dbReference type="GO" id="GO:0005524">
    <property type="term" value="F:ATP binding"/>
    <property type="evidence" value="ECO:0007669"/>
    <property type="project" value="UniProtKB-UniRule"/>
</dbReference>
<reference evidence="16 17" key="1">
    <citation type="submission" date="2007-01" db="EMBL/GenBank/DDBJ databases">
        <title>Annotation of the draft genome assembly of Thermosinus carboxydivorans Nor1.</title>
        <authorList>
            <consortium name="US DOE Joint Genome Institute (JGI-ORNL)"/>
            <person name="Larimer F."/>
            <person name="Land M."/>
            <person name="Hauser L."/>
        </authorList>
    </citation>
    <scope>NUCLEOTIDE SEQUENCE [LARGE SCALE GENOMIC DNA]</scope>
    <source>
        <strain evidence="16 17">Nor1</strain>
    </source>
</reference>
<evidence type="ECO:0000256" key="13">
    <source>
        <dbReference type="ARBA" id="ARBA00023204"/>
    </source>
</evidence>
<dbReference type="GO" id="GO:0003690">
    <property type="term" value="F:double-stranded DNA binding"/>
    <property type="evidence" value="ECO:0007669"/>
    <property type="project" value="UniProtKB-UniRule"/>
</dbReference>
<evidence type="ECO:0000256" key="8">
    <source>
        <dbReference type="ARBA" id="ARBA00022839"/>
    </source>
</evidence>
<evidence type="ECO:0000256" key="1">
    <source>
        <dbReference type="ARBA" id="ARBA00022485"/>
    </source>
</evidence>
<dbReference type="InterPro" id="IPR014017">
    <property type="entry name" value="DNA_helicase_UvrD-like_C"/>
</dbReference>
<evidence type="ECO:0000256" key="7">
    <source>
        <dbReference type="ARBA" id="ARBA00022806"/>
    </source>
</evidence>
<comment type="cofactor">
    <cofactor evidence="14">
        <name>Mg(2+)</name>
        <dbReference type="ChEBI" id="CHEBI:18420"/>
    </cofactor>
</comment>
<evidence type="ECO:0000256" key="11">
    <source>
        <dbReference type="ARBA" id="ARBA00023014"/>
    </source>
</evidence>
<feature type="binding site" evidence="14">
    <location>
        <position position="1120"/>
    </location>
    <ligand>
        <name>[4Fe-4S] cluster</name>
        <dbReference type="ChEBI" id="CHEBI:49883"/>
    </ligand>
</feature>
<evidence type="ECO:0000313" key="16">
    <source>
        <dbReference type="EMBL" id="EAX46621.1"/>
    </source>
</evidence>
<dbReference type="OrthoDB" id="9758506at2"/>
<dbReference type="EMBL" id="AAWL01000026">
    <property type="protein sequence ID" value="EAX46621.1"/>
    <property type="molecule type" value="Genomic_DNA"/>
</dbReference>
<comment type="miscellaneous">
    <text evidence="14">Despite having conserved helicase domains, this subunit does not have helicase activity.</text>
</comment>
<sequence>MALNLILGRAGTGKTSRCLDAIRERLRQAPDGPPLLLIVPEQATFQAERELAATPGLSGFVRAHVMGFRRLAYRVLAETGGGAAPHLTDLGKRLVLRRLLTERRDELKLLGQAAAQRTFADTLASLIWEFKTYGIAPDKVAAASERLGATPLAAKLHDLALLYKAFEDFLQGRYTDPEDCLRLLAAKIPAATLTRGAEVWVDGFEWFTPQEYGVLEALLSAAKDVTVTLCLDEPDAPHHADETALFHRSWKTRQSLRARAARLGVSCREEVLTAVRRFQAPILAYVERYANDARPPAWRGDKQGLTIAEAANRRTEVEGIARDMIRLCRDEGYRWRDMAVLLRDMDGYIDLVETVLADYDIPFFSDRQRPAVHHPLAELIRSALEVVTERWAYEPVFRCLKTDLFPLSRDEIDLLENYVLEFGIRGSRWTKDEPWTFVRRLSLDEDAEPDERQQAYLDRINAIRCRAAKPLIRFEQALTQAETVREMTAALYGLLADLDVPATLEKWAAAASTARDPEQEREHRQIWHSIVDLLDQIVDTCGEQPMSLTDYAAVVNEGLEGLTFNIIPPGLDHVTVTPLTRARLAAKVVYLPGVNDGVLPERGREEGLLSDRERAELASLGLELGPTREADVFAEQFVVYTALTRASDRLWVSFPLADAEGKALAPSLIIRRLKELSGIEALKPLPVEPPPGAEDEYIVHPRRSLAALAAGLRPALAGQPVGTLWRDLYNWAVARPDLAADLRRAVAGLFHRNQEQALPPELAQRLYRRQGKLRGSVTRFEGFQACPFQHFARYGLALKERAVAQLKAPDFGQFFHAALRQFGLRIEKELTADNQRRWQRWGDVQDEEIGPLCEAIVQELAPKLQNEILLSSAQYRSITRRLQRTLQRTVTRLVRLDRRSRFKPVALEQAFGRDGAALPALVLTLRDGTVLELVGQIDRLDMAEHQGRRLLAVIDYKAGGAWLRLPDVYYGLRLQLLTYLLVALQHAAVLCGEGEYAPAAVLYCYIKNPKVSASQCLPPEEVEKAINKQLKMPGWLLDDVETVRLWEPGLVGYAEFLKVCINKDGTFRKSTQAYVKTEEQFALLLRHVQAQLTATAEAILAGEVAIRPYSLKGRTPCGNCRYRPVCQFDRLLADNDFVQLPDLADEEIWARLAAEKGEEA</sequence>
<dbReference type="InterPro" id="IPR038726">
    <property type="entry name" value="PDDEXK_AddAB-type"/>
</dbReference>
<accession>A1HTK8</accession>
<keyword evidence="8 14" id="KW-0269">Exonuclease</keyword>
<evidence type="ECO:0000256" key="3">
    <source>
        <dbReference type="ARBA" id="ARBA00022723"/>
    </source>
</evidence>
<feature type="binding site" evidence="14">
    <location>
        <position position="1117"/>
    </location>
    <ligand>
        <name>[4Fe-4S] cluster</name>
        <dbReference type="ChEBI" id="CHEBI:49883"/>
    </ligand>
</feature>
<feature type="binding site" evidence="14">
    <location>
        <position position="786"/>
    </location>
    <ligand>
        <name>[4Fe-4S] cluster</name>
        <dbReference type="ChEBI" id="CHEBI:49883"/>
    </ligand>
</feature>
<proteinExistence type="inferred from homology"/>
<gene>
    <name evidence="14" type="primary">addB</name>
    <name evidence="16" type="ORF">TcarDRAFT_0315</name>
</gene>
<comment type="caution">
    <text evidence="16">The sequence shown here is derived from an EMBL/GenBank/DDBJ whole genome shotgun (WGS) entry which is preliminary data.</text>
</comment>
<feature type="binding site" evidence="14">
    <location>
        <position position="1126"/>
    </location>
    <ligand>
        <name>[4Fe-4S] cluster</name>
        <dbReference type="ChEBI" id="CHEBI:49883"/>
    </ligand>
</feature>
<dbReference type="GO" id="GO:0000724">
    <property type="term" value="P:double-strand break repair via homologous recombination"/>
    <property type="evidence" value="ECO:0007669"/>
    <property type="project" value="UniProtKB-UniRule"/>
</dbReference>
<dbReference type="GO" id="GO:0051539">
    <property type="term" value="F:4 iron, 4 sulfur cluster binding"/>
    <property type="evidence" value="ECO:0007669"/>
    <property type="project" value="UniProtKB-KW"/>
</dbReference>
<dbReference type="NCBIfam" id="TIGR02773">
    <property type="entry name" value="addB_Gpos"/>
    <property type="match status" value="1"/>
</dbReference>
<evidence type="ECO:0000256" key="9">
    <source>
        <dbReference type="ARBA" id="ARBA00022840"/>
    </source>
</evidence>
<keyword evidence="5 14" id="KW-0227">DNA damage</keyword>
<evidence type="ECO:0000256" key="14">
    <source>
        <dbReference type="HAMAP-Rule" id="MF_01452"/>
    </source>
</evidence>
<keyword evidence="13 14" id="KW-0234">DNA repair</keyword>
<evidence type="ECO:0000256" key="12">
    <source>
        <dbReference type="ARBA" id="ARBA00023125"/>
    </source>
</evidence>
<reference evidence="16 17" key="2">
    <citation type="submission" date="2007-01" db="EMBL/GenBank/DDBJ databases">
        <title>Sequencing of the draft genome and assembly of Thermosinus carboxydivorans Nor1.</title>
        <authorList>
            <consortium name="US DOE Joint Genome Institute (JGI-PGF)"/>
            <person name="Copeland A."/>
            <person name="Lucas S."/>
            <person name="Lapidus A."/>
            <person name="Barry K."/>
            <person name="Glavina del Rio T."/>
            <person name="Dalin E."/>
            <person name="Tice H."/>
            <person name="Bruce D."/>
            <person name="Pitluck S."/>
            <person name="Richardson P."/>
        </authorList>
    </citation>
    <scope>NUCLEOTIDE SEQUENCE [LARGE SCALE GENOMIC DNA]</scope>
    <source>
        <strain evidence="16 17">Nor1</strain>
    </source>
</reference>
<keyword evidence="9 14" id="KW-0067">ATP-binding</keyword>
<comment type="function">
    <text evidence="14">The heterodimer acts as both an ATP-dependent DNA helicase and an ATP-dependent, dual-direction single-stranded exonuclease. Recognizes the chi site generating a DNA molecule suitable for the initiation of homologous recombination. The AddB subunit has 5' -&gt; 3' nuclease activity but not helicase activity.</text>
</comment>
<dbReference type="PROSITE" id="PS51217">
    <property type="entry name" value="UVRD_HELICASE_CTER"/>
    <property type="match status" value="1"/>
</dbReference>
<dbReference type="Pfam" id="PF12705">
    <property type="entry name" value="PDDEXK_1"/>
    <property type="match status" value="1"/>
</dbReference>
<dbReference type="GO" id="GO:0046872">
    <property type="term" value="F:metal ion binding"/>
    <property type="evidence" value="ECO:0007669"/>
    <property type="project" value="UniProtKB-KW"/>
</dbReference>
<dbReference type="InterPro" id="IPR049035">
    <property type="entry name" value="ADDB_N"/>
</dbReference>
<keyword evidence="2 14" id="KW-0540">Nuclease</keyword>
<dbReference type="AlphaFoldDB" id="A1HTK8"/>
<keyword evidence="7 14" id="KW-0347">Helicase</keyword>
<comment type="cofactor">
    <cofactor evidence="14">
        <name>[4Fe-4S] cluster</name>
        <dbReference type="ChEBI" id="CHEBI:49883"/>
    </cofactor>
    <text evidence="14">Binds 1 [4Fe-4S] cluster.</text>
</comment>
<keyword evidence="3 14" id="KW-0479">Metal-binding</keyword>
<keyword evidence="11 14" id="KW-0411">Iron-sulfur</keyword>
<dbReference type="PANTHER" id="PTHR30591">
    <property type="entry name" value="RECBCD ENZYME SUBUNIT RECC"/>
    <property type="match status" value="1"/>
</dbReference>
<dbReference type="HAMAP" id="MF_01452">
    <property type="entry name" value="AddB_type1"/>
    <property type="match status" value="1"/>
</dbReference>
<evidence type="ECO:0000256" key="6">
    <source>
        <dbReference type="ARBA" id="ARBA00022801"/>
    </source>
</evidence>
<keyword evidence="6 14" id="KW-0378">Hydrolase</keyword>
<feature type="domain" description="UvrD-like helicase C-terminal" evidence="15">
    <location>
        <begin position="274"/>
        <end position="584"/>
    </location>
</feature>
<dbReference type="InterPro" id="IPR027417">
    <property type="entry name" value="P-loop_NTPase"/>
</dbReference>
<dbReference type="PANTHER" id="PTHR30591:SF1">
    <property type="entry name" value="RECBCD ENZYME SUBUNIT RECC"/>
    <property type="match status" value="1"/>
</dbReference>
<evidence type="ECO:0000259" key="15">
    <source>
        <dbReference type="PROSITE" id="PS51217"/>
    </source>
</evidence>
<dbReference type="Proteomes" id="UP000005139">
    <property type="component" value="Unassembled WGS sequence"/>
</dbReference>
<keyword evidence="12 14" id="KW-0238">DNA-binding</keyword>
<dbReference type="InterPro" id="IPR014140">
    <property type="entry name" value="DNA_helicase_suAddB"/>
</dbReference>
<name>A1HTK8_9FIRM</name>
<dbReference type="EC" id="3.1.-.-" evidence="14"/>
<organism evidence="16 17">
    <name type="scientific">Thermosinus carboxydivorans Nor1</name>
    <dbReference type="NCBI Taxonomy" id="401526"/>
    <lineage>
        <taxon>Bacteria</taxon>
        <taxon>Bacillati</taxon>
        <taxon>Bacillota</taxon>
        <taxon>Negativicutes</taxon>
        <taxon>Selenomonadales</taxon>
        <taxon>Sporomusaceae</taxon>
        <taxon>Thermosinus</taxon>
    </lineage>
</organism>
<keyword evidence="10 14" id="KW-0408">Iron</keyword>
<comment type="subunit">
    <text evidence="14">Heterodimer of AddA and AddB.</text>
</comment>
<evidence type="ECO:0000256" key="4">
    <source>
        <dbReference type="ARBA" id="ARBA00022741"/>
    </source>
</evidence>
<dbReference type="Pfam" id="PF21445">
    <property type="entry name" value="ADDB_N"/>
    <property type="match status" value="1"/>
</dbReference>
<evidence type="ECO:0000313" key="17">
    <source>
        <dbReference type="Proteomes" id="UP000005139"/>
    </source>
</evidence>